<organism evidence="2 3">
    <name type="scientific">Angustibacter aerolatus</name>
    <dbReference type="NCBI Taxonomy" id="1162965"/>
    <lineage>
        <taxon>Bacteria</taxon>
        <taxon>Bacillati</taxon>
        <taxon>Actinomycetota</taxon>
        <taxon>Actinomycetes</taxon>
        <taxon>Kineosporiales</taxon>
        <taxon>Kineosporiaceae</taxon>
    </lineage>
</organism>
<dbReference type="InterPro" id="IPR050515">
    <property type="entry name" value="Beta-lactam/transpept"/>
</dbReference>
<evidence type="ECO:0008006" key="4">
    <source>
        <dbReference type="Google" id="ProtNLM"/>
    </source>
</evidence>
<feature type="region of interest" description="Disordered" evidence="1">
    <location>
        <begin position="137"/>
        <end position="180"/>
    </location>
</feature>
<dbReference type="Proteomes" id="UP001157017">
    <property type="component" value="Unassembled WGS sequence"/>
</dbReference>
<dbReference type="SUPFAM" id="SSF56519">
    <property type="entry name" value="Penicillin binding protein dimerisation domain"/>
    <property type="match status" value="1"/>
</dbReference>
<proteinExistence type="predicted"/>
<feature type="compositionally biased region" description="Basic and acidic residues" evidence="1">
    <location>
        <begin position="146"/>
        <end position="157"/>
    </location>
</feature>
<accession>A0ABQ6JFN2</accession>
<evidence type="ECO:0000313" key="2">
    <source>
        <dbReference type="EMBL" id="GMA85727.1"/>
    </source>
</evidence>
<sequence length="180" mass="18992">MVGRVTRRRTDGRLLLVGVLVLSLLVTLVARLFTVQVLGAEGYAAAASTNREREIVTPAVRGLVLDDRGRPLVANRSALVVSVSRTTLLDSDDEGRALIGRLATVLGEPFDDVWGRTQAVRHEGCAAGAGLLQRRAVPAGAGGRGRRPEGRAADHGAARGLPGGDRRACRRCARSPSRSA</sequence>
<dbReference type="EMBL" id="BSUZ01000001">
    <property type="protein sequence ID" value="GMA85727.1"/>
    <property type="molecule type" value="Genomic_DNA"/>
</dbReference>
<dbReference type="Gene3D" id="3.90.1310.10">
    <property type="entry name" value="Penicillin-binding protein 2a (Domain 2)"/>
    <property type="match status" value="1"/>
</dbReference>
<keyword evidence="3" id="KW-1185">Reference proteome</keyword>
<reference evidence="3" key="1">
    <citation type="journal article" date="2019" name="Int. J. Syst. Evol. Microbiol.">
        <title>The Global Catalogue of Microorganisms (GCM) 10K type strain sequencing project: providing services to taxonomists for standard genome sequencing and annotation.</title>
        <authorList>
            <consortium name="The Broad Institute Genomics Platform"/>
            <consortium name="The Broad Institute Genome Sequencing Center for Infectious Disease"/>
            <person name="Wu L."/>
            <person name="Ma J."/>
        </authorList>
    </citation>
    <scope>NUCLEOTIDE SEQUENCE [LARGE SCALE GENOMIC DNA]</scope>
    <source>
        <strain evidence="3">NBRC 108730</strain>
    </source>
</reference>
<name>A0ABQ6JFN2_9ACTN</name>
<dbReference type="InterPro" id="IPR036138">
    <property type="entry name" value="PBP_dimer_sf"/>
</dbReference>
<evidence type="ECO:0000313" key="3">
    <source>
        <dbReference type="Proteomes" id="UP001157017"/>
    </source>
</evidence>
<dbReference type="PANTHER" id="PTHR30627">
    <property type="entry name" value="PEPTIDOGLYCAN D,D-TRANSPEPTIDASE"/>
    <property type="match status" value="1"/>
</dbReference>
<comment type="caution">
    <text evidence="2">The sequence shown here is derived from an EMBL/GenBank/DDBJ whole genome shotgun (WGS) entry which is preliminary data.</text>
</comment>
<gene>
    <name evidence="2" type="ORF">GCM10025868_09770</name>
</gene>
<evidence type="ECO:0000256" key="1">
    <source>
        <dbReference type="SAM" id="MobiDB-lite"/>
    </source>
</evidence>
<protein>
    <recommendedName>
        <fullName evidence="4">Penicillin-binding protein dimerisation domain-containing protein</fullName>
    </recommendedName>
</protein>
<dbReference type="PANTHER" id="PTHR30627:SF2">
    <property type="entry name" value="PEPTIDOGLYCAN D,D-TRANSPEPTIDASE MRDA"/>
    <property type="match status" value="1"/>
</dbReference>